<reference evidence="1 2" key="1">
    <citation type="submission" date="2019-07" db="EMBL/GenBank/DDBJ databases">
        <title>Whole genome shotgun sequence of Kocuria turfanensis NBRC 107627.</title>
        <authorList>
            <person name="Hosoyama A."/>
            <person name="Uohara A."/>
            <person name="Ohji S."/>
            <person name="Ichikawa N."/>
        </authorList>
    </citation>
    <scope>NUCLEOTIDE SEQUENCE [LARGE SCALE GENOMIC DNA]</scope>
    <source>
        <strain evidence="1 2">NBRC 107627</strain>
    </source>
</reference>
<proteinExistence type="predicted"/>
<protein>
    <recommendedName>
        <fullName evidence="3">Winged helix-turn helix domain-containing protein</fullName>
    </recommendedName>
</protein>
<evidence type="ECO:0000313" key="1">
    <source>
        <dbReference type="EMBL" id="GEO97433.1"/>
    </source>
</evidence>
<dbReference type="STRING" id="388357.GCA_001580365_03799"/>
<dbReference type="EMBL" id="BJZS01000128">
    <property type="protein sequence ID" value="GEO97433.1"/>
    <property type="molecule type" value="Genomic_DNA"/>
</dbReference>
<organism evidence="1 2">
    <name type="scientific">Kocuria turfanensis</name>
    <dbReference type="NCBI Taxonomy" id="388357"/>
    <lineage>
        <taxon>Bacteria</taxon>
        <taxon>Bacillati</taxon>
        <taxon>Actinomycetota</taxon>
        <taxon>Actinomycetes</taxon>
        <taxon>Micrococcales</taxon>
        <taxon>Micrococcaceae</taxon>
        <taxon>Kocuria</taxon>
    </lineage>
</organism>
<dbReference type="Proteomes" id="UP000321103">
    <property type="component" value="Unassembled WGS sequence"/>
</dbReference>
<dbReference type="SUPFAM" id="SSF46689">
    <property type="entry name" value="Homeodomain-like"/>
    <property type="match status" value="1"/>
</dbReference>
<name>A0A512IIA3_9MICC</name>
<dbReference type="Pfam" id="PF13551">
    <property type="entry name" value="HTH_29"/>
    <property type="match status" value="1"/>
</dbReference>
<gene>
    <name evidence="1" type="ORF">KTU01_35560</name>
</gene>
<sequence>MAPLLLRQGDRETLQRLVRSTSVRAGLAQRARFVLLAADGVSNTEIAQKVGTARNTVIAWRARYTEAGMAGLADHDRSGRPRRIDHRVIVAATLRPPPKNLGITH</sequence>
<comment type="caution">
    <text evidence="1">The sequence shown here is derived from an EMBL/GenBank/DDBJ whole genome shotgun (WGS) entry which is preliminary data.</text>
</comment>
<dbReference type="AlphaFoldDB" id="A0A512IIA3"/>
<dbReference type="InterPro" id="IPR009057">
    <property type="entry name" value="Homeodomain-like_sf"/>
</dbReference>
<accession>A0A512IIA3</accession>
<evidence type="ECO:0008006" key="3">
    <source>
        <dbReference type="Google" id="ProtNLM"/>
    </source>
</evidence>
<keyword evidence="2" id="KW-1185">Reference proteome</keyword>
<evidence type="ECO:0000313" key="2">
    <source>
        <dbReference type="Proteomes" id="UP000321103"/>
    </source>
</evidence>